<feature type="transmembrane region" description="Helical" evidence="2">
    <location>
        <begin position="154"/>
        <end position="174"/>
    </location>
</feature>
<keyword evidence="2" id="KW-0812">Transmembrane</keyword>
<feature type="transmembrane region" description="Helical" evidence="2">
    <location>
        <begin position="53"/>
        <end position="75"/>
    </location>
</feature>
<dbReference type="Proteomes" id="UP000503447">
    <property type="component" value="Chromosome"/>
</dbReference>
<feature type="compositionally biased region" description="Low complexity" evidence="1">
    <location>
        <begin position="12"/>
        <end position="30"/>
    </location>
</feature>
<evidence type="ECO:0000256" key="1">
    <source>
        <dbReference type="SAM" id="MobiDB-lite"/>
    </source>
</evidence>
<protein>
    <recommendedName>
        <fullName evidence="5">DoxX family protein</fullName>
    </recommendedName>
</protein>
<keyword evidence="2" id="KW-0472">Membrane</keyword>
<evidence type="ECO:0000313" key="4">
    <source>
        <dbReference type="Proteomes" id="UP000503447"/>
    </source>
</evidence>
<dbReference type="AlphaFoldDB" id="A0A6M5YGA4"/>
<keyword evidence="2" id="KW-1133">Transmembrane helix</keyword>
<name>A0A6M5YGA4_9BACT</name>
<evidence type="ECO:0000313" key="3">
    <source>
        <dbReference type="EMBL" id="QJW93057.1"/>
    </source>
</evidence>
<sequence length="186" mass="19674">MTTDQSQPVATPPATTDQAQPAGAPPAATDGTCRVPAHGAKNDPYADCPVHKYVVIVPWSAQVLVAILLAQTLYFKFTYAPQTRYIFEPLGGRPVATAVGLFELLAVVLILIPRTAAIGAVLALGLIGGAIMTHLTTLGISVVDPETGERDGGLLFSMALAIAFASLVVLWYRWADLPLIGRLARR</sequence>
<evidence type="ECO:0000256" key="2">
    <source>
        <dbReference type="SAM" id="Phobius"/>
    </source>
</evidence>
<keyword evidence="4" id="KW-1185">Reference proteome</keyword>
<dbReference type="KEGG" id="ftj:FTUN_0557"/>
<feature type="region of interest" description="Disordered" evidence="1">
    <location>
        <begin position="1"/>
        <end position="30"/>
    </location>
</feature>
<feature type="transmembrane region" description="Helical" evidence="2">
    <location>
        <begin position="118"/>
        <end position="142"/>
    </location>
</feature>
<proteinExistence type="predicted"/>
<dbReference type="EMBL" id="CP053452">
    <property type="protein sequence ID" value="QJW93057.1"/>
    <property type="molecule type" value="Genomic_DNA"/>
</dbReference>
<dbReference type="RefSeq" id="WP_171469332.1">
    <property type="nucleotide sequence ID" value="NZ_CP053452.2"/>
</dbReference>
<evidence type="ECO:0008006" key="5">
    <source>
        <dbReference type="Google" id="ProtNLM"/>
    </source>
</evidence>
<organism evidence="3 4">
    <name type="scientific">Frigoriglobus tundricola</name>
    <dbReference type="NCBI Taxonomy" id="2774151"/>
    <lineage>
        <taxon>Bacteria</taxon>
        <taxon>Pseudomonadati</taxon>
        <taxon>Planctomycetota</taxon>
        <taxon>Planctomycetia</taxon>
        <taxon>Gemmatales</taxon>
        <taxon>Gemmataceae</taxon>
        <taxon>Frigoriglobus</taxon>
    </lineage>
</organism>
<feature type="transmembrane region" description="Helical" evidence="2">
    <location>
        <begin position="95"/>
        <end position="112"/>
    </location>
</feature>
<reference evidence="4" key="1">
    <citation type="submission" date="2020-05" db="EMBL/GenBank/DDBJ databases">
        <title>Frigoriglobus tundricola gen. nov., sp. nov., a psychrotolerant cellulolytic planctomycete of the family Gemmataceae with two divergent copies of 16S rRNA gene.</title>
        <authorList>
            <person name="Kulichevskaya I.S."/>
            <person name="Ivanova A.A."/>
            <person name="Naumoff D.G."/>
            <person name="Beletsky A.V."/>
            <person name="Rijpstra W.I.C."/>
            <person name="Sinninghe Damste J.S."/>
            <person name="Mardanov A.V."/>
            <person name="Ravin N.V."/>
            <person name="Dedysh S.N."/>
        </authorList>
    </citation>
    <scope>NUCLEOTIDE SEQUENCE [LARGE SCALE GENOMIC DNA]</scope>
    <source>
        <strain evidence="4">PL17</strain>
    </source>
</reference>
<accession>A0A6M5YGA4</accession>
<gene>
    <name evidence="3" type="ORF">FTUN_0557</name>
</gene>